<comment type="caution">
    <text evidence="5">The sequence shown here is derived from an EMBL/GenBank/DDBJ whole genome shotgun (WGS) entry which is preliminary data.</text>
</comment>
<sequence length="302" mass="32296">MEPLFKHFLIATDGSVGSEKAVRVGLELAARLGARAEVINVLEHGEEPADPGLRTRLTMLRDIDRHHGKLALEQATALAQKLGVECKALQPTGLPEQVIVQKAPDFDLIVLGTHGRSGLRRWMMGSVAEAVLSRSPRPVLVVHESYEPPALEPEAALYKHLLIATDGSACSQQATDYGLRLAQALGAEVTFLSVVSALTRPQGAGLPLSQALSLVEEDAQTQAEALLEQARTQAQQAGVPARVKLMQGRPLEAIVKQALLHDLLVMGTHGRTGLDKLMMGSVAEGVVRRSQTPVVVVPCPEA</sequence>
<feature type="domain" description="UspA" evidence="4">
    <location>
        <begin position="5"/>
        <end position="143"/>
    </location>
</feature>
<organism evidence="5 6">
    <name type="scientific">Meiothermus hypogaeus NBRC 106114</name>
    <dbReference type="NCBI Taxonomy" id="1227553"/>
    <lineage>
        <taxon>Bacteria</taxon>
        <taxon>Thermotogati</taxon>
        <taxon>Deinococcota</taxon>
        <taxon>Deinococci</taxon>
        <taxon>Thermales</taxon>
        <taxon>Thermaceae</taxon>
        <taxon>Meiothermus</taxon>
    </lineage>
</organism>
<dbReference type="GO" id="GO:0005524">
    <property type="term" value="F:ATP binding"/>
    <property type="evidence" value="ECO:0007669"/>
    <property type="project" value="UniProtKB-KW"/>
</dbReference>
<dbReference type="RefSeq" id="WP_170148268.1">
    <property type="nucleotide sequence ID" value="NZ_BJXL01000002.1"/>
</dbReference>
<dbReference type="PANTHER" id="PTHR46268">
    <property type="entry name" value="STRESS RESPONSE PROTEIN NHAX"/>
    <property type="match status" value="1"/>
</dbReference>
<reference evidence="5 6" key="1">
    <citation type="submission" date="2019-07" db="EMBL/GenBank/DDBJ databases">
        <title>Whole genome shotgun sequence of Meiothermus hypogaeus NBRC 106114.</title>
        <authorList>
            <person name="Hosoyama A."/>
            <person name="Uohara A."/>
            <person name="Ohji S."/>
            <person name="Ichikawa N."/>
        </authorList>
    </citation>
    <scope>NUCLEOTIDE SEQUENCE [LARGE SCALE GENOMIC DNA]</scope>
    <source>
        <strain evidence="5 6">NBRC 106114</strain>
    </source>
</reference>
<dbReference type="PRINTS" id="PR01438">
    <property type="entry name" value="UNVRSLSTRESS"/>
</dbReference>
<gene>
    <name evidence="5" type="ORF">MHY01S_01930</name>
</gene>
<evidence type="ECO:0000313" key="5">
    <source>
        <dbReference type="EMBL" id="GEM82027.1"/>
    </source>
</evidence>
<evidence type="ECO:0000259" key="4">
    <source>
        <dbReference type="Pfam" id="PF00582"/>
    </source>
</evidence>
<keyword evidence="3" id="KW-0067">ATP-binding</keyword>
<dbReference type="AlphaFoldDB" id="A0A511QYF8"/>
<evidence type="ECO:0000256" key="3">
    <source>
        <dbReference type="ARBA" id="ARBA00022840"/>
    </source>
</evidence>
<name>A0A511QYF8_9DEIN</name>
<dbReference type="Gene3D" id="3.40.50.620">
    <property type="entry name" value="HUPs"/>
    <property type="match status" value="2"/>
</dbReference>
<evidence type="ECO:0000256" key="1">
    <source>
        <dbReference type="ARBA" id="ARBA00008791"/>
    </source>
</evidence>
<feature type="domain" description="UspA" evidence="4">
    <location>
        <begin position="158"/>
        <end position="298"/>
    </location>
</feature>
<accession>A0A511QYF8</accession>
<dbReference type="InterPro" id="IPR006015">
    <property type="entry name" value="Universal_stress_UspA"/>
</dbReference>
<evidence type="ECO:0000256" key="2">
    <source>
        <dbReference type="ARBA" id="ARBA00022741"/>
    </source>
</evidence>
<dbReference type="PANTHER" id="PTHR46268:SF27">
    <property type="entry name" value="UNIVERSAL STRESS PROTEIN RV2623"/>
    <property type="match status" value="1"/>
</dbReference>
<dbReference type="CDD" id="cd00293">
    <property type="entry name" value="USP-like"/>
    <property type="match status" value="2"/>
</dbReference>
<evidence type="ECO:0000313" key="6">
    <source>
        <dbReference type="Proteomes" id="UP000321197"/>
    </source>
</evidence>
<dbReference type="EMBL" id="BJXL01000002">
    <property type="protein sequence ID" value="GEM82027.1"/>
    <property type="molecule type" value="Genomic_DNA"/>
</dbReference>
<dbReference type="Pfam" id="PF00582">
    <property type="entry name" value="Usp"/>
    <property type="match status" value="2"/>
</dbReference>
<dbReference type="InterPro" id="IPR014729">
    <property type="entry name" value="Rossmann-like_a/b/a_fold"/>
</dbReference>
<protein>
    <submittedName>
        <fullName evidence="5">Universal stress protein</fullName>
    </submittedName>
</protein>
<dbReference type="InterPro" id="IPR006016">
    <property type="entry name" value="UspA"/>
</dbReference>
<dbReference type="Proteomes" id="UP000321197">
    <property type="component" value="Unassembled WGS sequence"/>
</dbReference>
<comment type="similarity">
    <text evidence="1">Belongs to the universal stress protein A family.</text>
</comment>
<proteinExistence type="inferred from homology"/>
<keyword evidence="2" id="KW-0547">Nucleotide-binding</keyword>
<dbReference type="SUPFAM" id="SSF52402">
    <property type="entry name" value="Adenine nucleotide alpha hydrolases-like"/>
    <property type="match status" value="2"/>
</dbReference>